<dbReference type="PRINTS" id="PR00368">
    <property type="entry name" value="FADPNR"/>
</dbReference>
<dbReference type="InterPro" id="IPR016156">
    <property type="entry name" value="FAD/NAD-linked_Rdtase_dimer_sf"/>
</dbReference>
<evidence type="ECO:0000256" key="2">
    <source>
        <dbReference type="ARBA" id="ARBA00007532"/>
    </source>
</evidence>
<dbReference type="PRINTS" id="PR00411">
    <property type="entry name" value="PNDRDTASEI"/>
</dbReference>
<organism evidence="16 17">
    <name type="scientific">Yanshouia hominis</name>
    <dbReference type="NCBI Taxonomy" id="2763673"/>
    <lineage>
        <taxon>Bacteria</taxon>
        <taxon>Bacillati</taxon>
        <taxon>Bacillota</taxon>
        <taxon>Clostridia</taxon>
        <taxon>Eubacteriales</taxon>
        <taxon>Oscillospiraceae</taxon>
        <taxon>Yanshouia</taxon>
    </lineage>
</organism>
<evidence type="ECO:0000256" key="7">
    <source>
        <dbReference type="ARBA" id="ARBA00022827"/>
    </source>
</evidence>
<evidence type="ECO:0000313" key="16">
    <source>
        <dbReference type="EMBL" id="MBC8577574.1"/>
    </source>
</evidence>
<comment type="similarity">
    <text evidence="2 13">Belongs to the class-I pyridine nucleotide-disulfide oxidoreductase family.</text>
</comment>
<proteinExistence type="inferred from homology"/>
<dbReference type="EC" id="1.8.1.4" evidence="3 13"/>
<dbReference type="InterPro" id="IPR012999">
    <property type="entry name" value="Pyr_OxRdtase_I_AS"/>
</dbReference>
<feature type="domain" description="Pyridine nucleotide-disulphide oxidoreductase dimerisation" evidence="14">
    <location>
        <begin position="341"/>
        <end position="450"/>
    </location>
</feature>
<comment type="cofactor">
    <cofactor evidence="13">
        <name>FAD</name>
        <dbReference type="ChEBI" id="CHEBI:57692"/>
    </cofactor>
    <text evidence="13">Binds 1 FAD per subunit.</text>
</comment>
<keyword evidence="10" id="KW-1015">Disulfide bond</keyword>
<dbReference type="EMBL" id="JACRTB010000037">
    <property type="protein sequence ID" value="MBC8577574.1"/>
    <property type="molecule type" value="Genomic_DNA"/>
</dbReference>
<keyword evidence="17" id="KW-1185">Reference proteome</keyword>
<comment type="catalytic activity">
    <reaction evidence="12 13">
        <text>N(6)-[(R)-dihydrolipoyl]-L-lysyl-[protein] + NAD(+) = N(6)-[(R)-lipoyl]-L-lysyl-[protein] + NADH + H(+)</text>
        <dbReference type="Rhea" id="RHEA:15045"/>
        <dbReference type="Rhea" id="RHEA-COMP:10474"/>
        <dbReference type="Rhea" id="RHEA-COMP:10475"/>
        <dbReference type="ChEBI" id="CHEBI:15378"/>
        <dbReference type="ChEBI" id="CHEBI:57540"/>
        <dbReference type="ChEBI" id="CHEBI:57945"/>
        <dbReference type="ChEBI" id="CHEBI:83099"/>
        <dbReference type="ChEBI" id="CHEBI:83100"/>
        <dbReference type="EC" id="1.8.1.4"/>
    </reaction>
</comment>
<evidence type="ECO:0000256" key="13">
    <source>
        <dbReference type="RuleBase" id="RU003692"/>
    </source>
</evidence>
<protein>
    <recommendedName>
        <fullName evidence="4 13">Dihydrolipoyl dehydrogenase</fullName>
        <ecNumber evidence="3 13">1.8.1.4</ecNumber>
    </recommendedName>
</protein>
<dbReference type="NCBIfam" id="TIGR01350">
    <property type="entry name" value="lipoamide_DH"/>
    <property type="match status" value="1"/>
</dbReference>
<dbReference type="InterPro" id="IPR006258">
    <property type="entry name" value="Lipoamide_DH"/>
</dbReference>
<dbReference type="RefSeq" id="WP_262400966.1">
    <property type="nucleotide sequence ID" value="NZ_JACRTB010000037.1"/>
</dbReference>
<dbReference type="PROSITE" id="PS00076">
    <property type="entry name" value="PYRIDINE_REDOX_1"/>
    <property type="match status" value="1"/>
</dbReference>
<dbReference type="Gene3D" id="3.50.50.60">
    <property type="entry name" value="FAD/NAD(P)-binding domain"/>
    <property type="match status" value="2"/>
</dbReference>
<dbReference type="InterPro" id="IPR023753">
    <property type="entry name" value="FAD/NAD-binding_dom"/>
</dbReference>
<evidence type="ECO:0000259" key="15">
    <source>
        <dbReference type="Pfam" id="PF07992"/>
    </source>
</evidence>
<keyword evidence="9 13" id="KW-0520">NAD</keyword>
<dbReference type="GO" id="GO:0004148">
    <property type="term" value="F:dihydrolipoyl dehydrogenase (NADH) activity"/>
    <property type="evidence" value="ECO:0007669"/>
    <property type="project" value="UniProtKB-EC"/>
</dbReference>
<dbReference type="InterPro" id="IPR036188">
    <property type="entry name" value="FAD/NAD-bd_sf"/>
</dbReference>
<keyword evidence="11 13" id="KW-0676">Redox-active center</keyword>
<reference evidence="16 17" key="1">
    <citation type="submission" date="2020-08" db="EMBL/GenBank/DDBJ databases">
        <title>Genome public.</title>
        <authorList>
            <person name="Liu C."/>
            <person name="Sun Q."/>
        </authorList>
    </citation>
    <scope>NUCLEOTIDE SEQUENCE [LARGE SCALE GENOMIC DNA]</scope>
    <source>
        <strain evidence="16 17">BX1</strain>
    </source>
</reference>
<evidence type="ECO:0000256" key="5">
    <source>
        <dbReference type="ARBA" id="ARBA00022490"/>
    </source>
</evidence>
<evidence type="ECO:0000256" key="9">
    <source>
        <dbReference type="ARBA" id="ARBA00023027"/>
    </source>
</evidence>
<dbReference type="Proteomes" id="UP000658131">
    <property type="component" value="Unassembled WGS sequence"/>
</dbReference>
<dbReference type="InterPro" id="IPR001100">
    <property type="entry name" value="Pyr_nuc-diS_OxRdtase"/>
</dbReference>
<dbReference type="Gene3D" id="3.30.390.30">
    <property type="match status" value="1"/>
</dbReference>
<dbReference type="PANTHER" id="PTHR22912:SF217">
    <property type="entry name" value="DIHYDROLIPOYL DEHYDROGENASE"/>
    <property type="match status" value="1"/>
</dbReference>
<evidence type="ECO:0000256" key="3">
    <source>
        <dbReference type="ARBA" id="ARBA00012608"/>
    </source>
</evidence>
<comment type="caution">
    <text evidence="16">The sequence shown here is derived from an EMBL/GenBank/DDBJ whole genome shotgun (WGS) entry which is preliminary data.</text>
</comment>
<gene>
    <name evidence="16" type="primary">lpdA</name>
    <name evidence="16" type="ORF">H8717_14330</name>
</gene>
<evidence type="ECO:0000256" key="12">
    <source>
        <dbReference type="ARBA" id="ARBA00049187"/>
    </source>
</evidence>
<dbReference type="SUPFAM" id="SSF55424">
    <property type="entry name" value="FAD/NAD-linked reductases, dimerisation (C-terminal) domain"/>
    <property type="match status" value="1"/>
</dbReference>
<comment type="miscellaneous">
    <text evidence="13">The active site is a redox-active disulfide bond.</text>
</comment>
<dbReference type="PIRSF" id="PIRSF000350">
    <property type="entry name" value="Mercury_reductase_MerA"/>
    <property type="match status" value="1"/>
</dbReference>
<evidence type="ECO:0000259" key="14">
    <source>
        <dbReference type="Pfam" id="PF02852"/>
    </source>
</evidence>
<evidence type="ECO:0000256" key="10">
    <source>
        <dbReference type="ARBA" id="ARBA00023157"/>
    </source>
</evidence>
<evidence type="ECO:0000256" key="6">
    <source>
        <dbReference type="ARBA" id="ARBA00022630"/>
    </source>
</evidence>
<accession>A0ABR7NMP2</accession>
<keyword evidence="7 13" id="KW-0274">FAD</keyword>
<comment type="subcellular location">
    <subcellularLocation>
        <location evidence="1">Cytoplasm</location>
    </subcellularLocation>
</comment>
<name>A0ABR7NMP2_9FIRM</name>
<evidence type="ECO:0000313" key="17">
    <source>
        <dbReference type="Proteomes" id="UP000658131"/>
    </source>
</evidence>
<dbReference type="InterPro" id="IPR050151">
    <property type="entry name" value="Class-I_Pyr_Nuc-Dis_Oxidored"/>
</dbReference>
<sequence length="457" mass="49337">MNYDLIILGGGPAGYLAAERAGHAGMKVACIEKEHLGGTCLNEGCIPTKTLLYSAKLYDGIRHGSSYGVTAENIRVDQRAVLQRKDKVVRTLVKGVGAALRTSKVEVISAEGKVLGRAGINFRVQAGEQVHEAPRLLIATGSETVIPPIPGLREGLKRGFVLTNRELLQLAEIPSRMIVIGGGVIGLEFASYFSSVGCQVTVVEMMDHIAGAGDEDLIAALQAVYEKRGINFVLGARVVGVGTDSVQYEKEGKVIVISADCVLLSIGRRARSTGFGLENIGILMEHGAVVTDEHMQTNVPNVYAAGDVNGKNMLAHVAYREAEVAINHMLNKRDIMRYRAVPSVVYTNPEFSSVGETESSAKRKGMDVAAIKLPMEYSGRYVAENDEGGGLCKLVICNQTRTIVGAQFLGNYSSEFLFALAAFIELELPLDDIKEIIFPHPTVCEIIKEAVCQYRHS</sequence>
<evidence type="ECO:0000256" key="4">
    <source>
        <dbReference type="ARBA" id="ARBA00016961"/>
    </source>
</evidence>
<evidence type="ECO:0000256" key="1">
    <source>
        <dbReference type="ARBA" id="ARBA00004496"/>
    </source>
</evidence>
<dbReference type="SUPFAM" id="SSF51905">
    <property type="entry name" value="FAD/NAD(P)-binding domain"/>
    <property type="match status" value="1"/>
</dbReference>
<dbReference type="Pfam" id="PF07992">
    <property type="entry name" value="Pyr_redox_2"/>
    <property type="match status" value="1"/>
</dbReference>
<keyword evidence="5" id="KW-0963">Cytoplasm</keyword>
<evidence type="ECO:0000256" key="11">
    <source>
        <dbReference type="ARBA" id="ARBA00023284"/>
    </source>
</evidence>
<keyword evidence="6 13" id="KW-0285">Flavoprotein</keyword>
<evidence type="ECO:0000256" key="8">
    <source>
        <dbReference type="ARBA" id="ARBA00023002"/>
    </source>
</evidence>
<dbReference type="Pfam" id="PF02852">
    <property type="entry name" value="Pyr_redox_dim"/>
    <property type="match status" value="1"/>
</dbReference>
<feature type="domain" description="FAD/NAD(P)-binding" evidence="15">
    <location>
        <begin position="3"/>
        <end position="322"/>
    </location>
</feature>
<keyword evidence="8 13" id="KW-0560">Oxidoreductase</keyword>
<dbReference type="PANTHER" id="PTHR22912">
    <property type="entry name" value="DISULFIDE OXIDOREDUCTASE"/>
    <property type="match status" value="1"/>
</dbReference>
<dbReference type="InterPro" id="IPR004099">
    <property type="entry name" value="Pyr_nucl-diS_OxRdtase_dimer"/>
</dbReference>